<dbReference type="PROSITE" id="PS51257">
    <property type="entry name" value="PROKAR_LIPOPROTEIN"/>
    <property type="match status" value="1"/>
</dbReference>
<dbReference type="RefSeq" id="WP_213043791.1">
    <property type="nucleotide sequence ID" value="NZ_CAJNBJ010000018.1"/>
</dbReference>
<evidence type="ECO:0000313" key="1">
    <source>
        <dbReference type="EMBL" id="CAE6788110.1"/>
    </source>
</evidence>
<evidence type="ECO:0000313" key="2">
    <source>
        <dbReference type="Proteomes" id="UP000675880"/>
    </source>
</evidence>
<reference evidence="1 2" key="1">
    <citation type="submission" date="2021-02" db="EMBL/GenBank/DDBJ databases">
        <authorList>
            <person name="Han P."/>
        </authorList>
    </citation>
    <scope>NUCLEOTIDE SEQUENCE [LARGE SCALE GENOMIC DNA]</scope>
    <source>
        <strain evidence="1">Candidatus Nitrospira sp. ZN2</strain>
    </source>
</reference>
<evidence type="ECO:0008006" key="3">
    <source>
        <dbReference type="Google" id="ProtNLM"/>
    </source>
</evidence>
<dbReference type="Proteomes" id="UP000675880">
    <property type="component" value="Unassembled WGS sequence"/>
</dbReference>
<sequence>MIGKSLVTLAMTVVVLACSVLLYAADMSGVWKGLLSSADGSQAEVQIDFSPQGFPLYSYTNNKGLTRHVELSHVGQSVEYVPSGGGVQRMVVERVEKGPGRLTVGITGSFERASQGYLDQQQEAALFEYTLVPQGLKLRITTRTASHFGDKDMMVGGDPNAVVAEGVLHRLP</sequence>
<accession>A0ABN7M7W8</accession>
<protein>
    <recommendedName>
        <fullName evidence="3">Lipocalin-like domain-containing protein</fullName>
    </recommendedName>
</protein>
<dbReference type="EMBL" id="CAJNBJ010000018">
    <property type="protein sequence ID" value="CAE6788110.1"/>
    <property type="molecule type" value="Genomic_DNA"/>
</dbReference>
<name>A0ABN7M7W8_9BACT</name>
<organism evidence="1 2">
    <name type="scientific">Nitrospira defluvii</name>
    <dbReference type="NCBI Taxonomy" id="330214"/>
    <lineage>
        <taxon>Bacteria</taxon>
        <taxon>Pseudomonadati</taxon>
        <taxon>Nitrospirota</taxon>
        <taxon>Nitrospiria</taxon>
        <taxon>Nitrospirales</taxon>
        <taxon>Nitrospiraceae</taxon>
        <taxon>Nitrospira</taxon>
    </lineage>
</organism>
<proteinExistence type="predicted"/>
<comment type="caution">
    <text evidence="1">The sequence shown here is derived from an EMBL/GenBank/DDBJ whole genome shotgun (WGS) entry which is preliminary data.</text>
</comment>
<gene>
    <name evidence="1" type="ORF">NSPZN2_50212</name>
</gene>
<keyword evidence="2" id="KW-1185">Reference proteome</keyword>